<gene>
    <name evidence="3" type="ORF">M2A_1287</name>
</gene>
<dbReference type="PANTHER" id="PTHR36698:SF2">
    <property type="entry name" value="MCE_MLAD DOMAIN-CONTAINING PROTEIN"/>
    <property type="match status" value="1"/>
</dbReference>
<comment type="caution">
    <text evidence="3">The sequence shown here is derived from an EMBL/GenBank/DDBJ whole genome shotgun (WGS) entry which is preliminary data.</text>
</comment>
<dbReference type="InterPro" id="IPR003399">
    <property type="entry name" value="Mce/MlaD"/>
</dbReference>
<evidence type="ECO:0000313" key="3">
    <source>
        <dbReference type="EMBL" id="GAK44788.1"/>
    </source>
</evidence>
<keyword evidence="1" id="KW-1133">Transmembrane helix</keyword>
<dbReference type="RefSeq" id="WP_045444666.1">
    <property type="nucleotide sequence ID" value="NZ_BBIO01000005.1"/>
</dbReference>
<protein>
    <submittedName>
        <fullName evidence="3">Conserved protein</fullName>
    </submittedName>
</protein>
<dbReference type="STRING" id="1333998.M2A_1287"/>
<name>A0A081B9S0_9HYPH</name>
<dbReference type="Proteomes" id="UP000028702">
    <property type="component" value="Unassembled WGS sequence"/>
</dbReference>
<dbReference type="SUPFAM" id="SSF58104">
    <property type="entry name" value="Methyl-accepting chemotaxis protein (MCP) signaling domain"/>
    <property type="match status" value="1"/>
</dbReference>
<dbReference type="eggNOG" id="COG1463">
    <property type="taxonomic scope" value="Bacteria"/>
</dbReference>
<evidence type="ECO:0000313" key="4">
    <source>
        <dbReference type="Proteomes" id="UP000028702"/>
    </source>
</evidence>
<feature type="domain" description="Mce/MlaD" evidence="2">
    <location>
        <begin position="39"/>
        <end position="116"/>
    </location>
</feature>
<keyword evidence="4" id="KW-1185">Reference proteome</keyword>
<organism evidence="3 4">
    <name type="scientific">Tepidicaulis marinus</name>
    <dbReference type="NCBI Taxonomy" id="1333998"/>
    <lineage>
        <taxon>Bacteria</taxon>
        <taxon>Pseudomonadati</taxon>
        <taxon>Pseudomonadota</taxon>
        <taxon>Alphaproteobacteria</taxon>
        <taxon>Hyphomicrobiales</taxon>
        <taxon>Parvibaculaceae</taxon>
        <taxon>Tepidicaulis</taxon>
    </lineage>
</organism>
<accession>A0A081B9S0</accession>
<dbReference type="PANTHER" id="PTHR36698">
    <property type="entry name" value="BLL5892 PROTEIN"/>
    <property type="match status" value="1"/>
</dbReference>
<dbReference type="AlphaFoldDB" id="A0A081B9S0"/>
<evidence type="ECO:0000256" key="1">
    <source>
        <dbReference type="SAM" id="Phobius"/>
    </source>
</evidence>
<sequence length="307" mass="33428">MEIKSNNVLIGAFALAGIAAIFLFALWIGRFQLDRTYEYYEIVFEGSVSGLTKSGTVQYNGIQVGQVVDLRLARNDPSKVVALVELDARTPVKEDTEARLELFGLTGVALIELSGGSAGSPPLEAQGGRDYPVIKAEKSTIQQLFTSAPEAVDNANQLIHDLRVLVQRNDQNVTGIMTNLNTVSEKLAASSDALEETLENVNKISGNVESITAVADDILQKDVRRFVADARATANSYRKLGQQFESIVEGNRASIDRFAREGLGEMPLLIAEMRELVRNLDRVVARAEDNPGAFLLGNDVPEYQGAE</sequence>
<keyword evidence="1" id="KW-0812">Transmembrane</keyword>
<reference evidence="3 4" key="1">
    <citation type="submission" date="2014-07" db="EMBL/GenBank/DDBJ databases">
        <title>Tepidicaulis marinum gen. nov., sp. nov., a novel marine bacterium denitrifying nitrate to nitrous oxide strictly under microaerobic conditions.</title>
        <authorList>
            <person name="Takeuchi M."/>
            <person name="Yamagishi T."/>
            <person name="Kamagata Y."/>
            <person name="Oshima K."/>
            <person name="Hattori M."/>
            <person name="Katayama T."/>
            <person name="Hanada S."/>
            <person name="Tamaki H."/>
            <person name="Marumo K."/>
            <person name="Maeda H."/>
            <person name="Nedachi M."/>
            <person name="Iwasaki W."/>
            <person name="Suwa Y."/>
            <person name="Sakata S."/>
        </authorList>
    </citation>
    <scope>NUCLEOTIDE SEQUENCE [LARGE SCALE GENOMIC DNA]</scope>
    <source>
        <strain evidence="3 4">MA2</strain>
    </source>
</reference>
<dbReference type="Gene3D" id="1.10.287.950">
    <property type="entry name" value="Methyl-accepting chemotaxis protein"/>
    <property type="match status" value="1"/>
</dbReference>
<evidence type="ECO:0000259" key="2">
    <source>
        <dbReference type="Pfam" id="PF02470"/>
    </source>
</evidence>
<feature type="transmembrane region" description="Helical" evidence="1">
    <location>
        <begin position="7"/>
        <end position="28"/>
    </location>
</feature>
<keyword evidence="1" id="KW-0472">Membrane</keyword>
<proteinExistence type="predicted"/>
<dbReference type="EMBL" id="BBIO01000005">
    <property type="protein sequence ID" value="GAK44788.1"/>
    <property type="molecule type" value="Genomic_DNA"/>
</dbReference>
<dbReference type="Pfam" id="PF02470">
    <property type="entry name" value="MlaD"/>
    <property type="match status" value="1"/>
</dbReference>